<evidence type="ECO:0000313" key="3">
    <source>
        <dbReference type="EMBL" id="MBP2472055.1"/>
    </source>
</evidence>
<dbReference type="Gene3D" id="3.10.180.10">
    <property type="entry name" value="2,3-Dihydroxybiphenyl 1,2-Dioxygenase, domain 1"/>
    <property type="match status" value="1"/>
</dbReference>
<dbReference type="SUPFAM" id="SSF54593">
    <property type="entry name" value="Glyoxalase/Bleomycin resistance protein/Dihydroxybiphenyl dioxygenase"/>
    <property type="match status" value="1"/>
</dbReference>
<evidence type="ECO:0000259" key="2">
    <source>
        <dbReference type="PROSITE" id="PS51819"/>
    </source>
</evidence>
<organism evidence="3 4">
    <name type="scientific">Crossiella equi</name>
    <dbReference type="NCBI Taxonomy" id="130796"/>
    <lineage>
        <taxon>Bacteria</taxon>
        <taxon>Bacillati</taxon>
        <taxon>Actinomycetota</taxon>
        <taxon>Actinomycetes</taxon>
        <taxon>Pseudonocardiales</taxon>
        <taxon>Pseudonocardiaceae</taxon>
        <taxon>Crossiella</taxon>
    </lineage>
</organism>
<dbReference type="Proteomes" id="UP001519363">
    <property type="component" value="Unassembled WGS sequence"/>
</dbReference>
<dbReference type="PANTHER" id="PTHR43048:SF3">
    <property type="entry name" value="METHYLMALONYL-COA EPIMERASE, MITOCHONDRIAL"/>
    <property type="match status" value="1"/>
</dbReference>
<keyword evidence="4" id="KW-1185">Reference proteome</keyword>
<proteinExistence type="predicted"/>
<evidence type="ECO:0000313" key="4">
    <source>
        <dbReference type="Proteomes" id="UP001519363"/>
    </source>
</evidence>
<protein>
    <submittedName>
        <fullName evidence="3">Catechol 2,3-dioxygenase-like lactoylglutathione lyase family enzyme</fullName>
    </submittedName>
</protein>
<keyword evidence="1" id="KW-0479">Metal-binding</keyword>
<evidence type="ECO:0000256" key="1">
    <source>
        <dbReference type="ARBA" id="ARBA00022723"/>
    </source>
</evidence>
<dbReference type="InterPro" id="IPR037523">
    <property type="entry name" value="VOC_core"/>
</dbReference>
<feature type="domain" description="VOC" evidence="2">
    <location>
        <begin position="1"/>
        <end position="86"/>
    </location>
</feature>
<dbReference type="InterPro" id="IPR004360">
    <property type="entry name" value="Glyas_Fos-R_dOase_dom"/>
</dbReference>
<gene>
    <name evidence="3" type="ORF">JOF53_000927</name>
</gene>
<name>A0ABS5A626_9PSEU</name>
<dbReference type="InterPro" id="IPR051785">
    <property type="entry name" value="MMCE/EMCE_epimerase"/>
</dbReference>
<dbReference type="EMBL" id="JAGIOO010000001">
    <property type="protein sequence ID" value="MBP2472055.1"/>
    <property type="molecule type" value="Genomic_DNA"/>
</dbReference>
<comment type="caution">
    <text evidence="3">The sequence shown here is derived from an EMBL/GenBank/DDBJ whole genome shotgun (WGS) entry which is preliminary data.</text>
</comment>
<dbReference type="PROSITE" id="PS51819">
    <property type="entry name" value="VOC"/>
    <property type="match status" value="1"/>
</dbReference>
<dbReference type="InterPro" id="IPR029068">
    <property type="entry name" value="Glyas_Bleomycin-R_OHBP_Dase"/>
</dbReference>
<sequence length="100" mass="11106">MLRIGNAYIELFEYTNPEPVPGDPDRRPCAAGSTHLCLDVVGLDAEYQRLLARGMRFHSEPQDVAPGVRTTYGRDPDGNIVELQEVTEPTARIALRPLES</sequence>
<reference evidence="3 4" key="1">
    <citation type="submission" date="2021-03" db="EMBL/GenBank/DDBJ databases">
        <title>Sequencing the genomes of 1000 actinobacteria strains.</title>
        <authorList>
            <person name="Klenk H.-P."/>
        </authorList>
    </citation>
    <scope>NUCLEOTIDE SEQUENCE [LARGE SCALE GENOMIC DNA]</scope>
    <source>
        <strain evidence="3 4">DSM 44580</strain>
    </source>
</reference>
<dbReference type="PANTHER" id="PTHR43048">
    <property type="entry name" value="METHYLMALONYL-COA EPIMERASE"/>
    <property type="match status" value="1"/>
</dbReference>
<accession>A0ABS5A626</accession>
<dbReference type="Pfam" id="PF00903">
    <property type="entry name" value="Glyoxalase"/>
    <property type="match status" value="1"/>
</dbReference>